<protein>
    <submittedName>
        <fullName evidence="2">Isoleucine--tRNA ligase</fullName>
        <ecNumber evidence="2">6.1.1.5</ecNumber>
    </submittedName>
</protein>
<dbReference type="SUPFAM" id="SSF47323">
    <property type="entry name" value="Anticodon-binding domain of a subclass of class I aminoacyl-tRNA synthetases"/>
    <property type="match status" value="1"/>
</dbReference>
<dbReference type="EMBL" id="VSSQ01012627">
    <property type="protein sequence ID" value="MPM49674.1"/>
    <property type="molecule type" value="Genomic_DNA"/>
</dbReference>
<dbReference type="InterPro" id="IPR010663">
    <property type="entry name" value="Znf_FPG/IleRS"/>
</dbReference>
<dbReference type="GO" id="GO:0005524">
    <property type="term" value="F:ATP binding"/>
    <property type="evidence" value="ECO:0007669"/>
    <property type="project" value="InterPro"/>
</dbReference>
<sequence length="109" mass="11142">MNKALELARGEKRIGKSLEAAVTLHTGDGALLAALEGVDLKELCIVSGVAVSAAPVSGYAGESCPGLTVAVAASQAPKCPRCWIHSHEIGQPGRHSELCPRCAAVVEAL</sequence>
<dbReference type="GO" id="GO:0004822">
    <property type="term" value="F:isoleucine-tRNA ligase activity"/>
    <property type="evidence" value="ECO:0007669"/>
    <property type="project" value="UniProtKB-EC"/>
</dbReference>
<name>A0A645AJ43_9ZZZZ</name>
<dbReference type="EC" id="6.1.1.5" evidence="2"/>
<organism evidence="2">
    <name type="scientific">bioreactor metagenome</name>
    <dbReference type="NCBI Taxonomy" id="1076179"/>
    <lineage>
        <taxon>unclassified sequences</taxon>
        <taxon>metagenomes</taxon>
        <taxon>ecological metagenomes</taxon>
    </lineage>
</organism>
<proteinExistence type="predicted"/>
<gene>
    <name evidence="2" type="primary">ileS_29</name>
    <name evidence="2" type="ORF">SDC9_96404</name>
</gene>
<dbReference type="GO" id="GO:0006418">
    <property type="term" value="P:tRNA aminoacylation for protein translation"/>
    <property type="evidence" value="ECO:0007669"/>
    <property type="project" value="InterPro"/>
</dbReference>
<dbReference type="Gene3D" id="1.10.730.20">
    <property type="match status" value="1"/>
</dbReference>
<dbReference type="Pfam" id="PF06827">
    <property type="entry name" value="zf-FPG_IleRS"/>
    <property type="match status" value="1"/>
</dbReference>
<evidence type="ECO:0000259" key="1">
    <source>
        <dbReference type="Pfam" id="PF06827"/>
    </source>
</evidence>
<dbReference type="InterPro" id="IPR009080">
    <property type="entry name" value="tRNAsynth_Ia_anticodon-bd"/>
</dbReference>
<reference evidence="2" key="1">
    <citation type="submission" date="2019-08" db="EMBL/GenBank/DDBJ databases">
        <authorList>
            <person name="Kucharzyk K."/>
            <person name="Murdoch R.W."/>
            <person name="Higgins S."/>
            <person name="Loffler F."/>
        </authorList>
    </citation>
    <scope>NUCLEOTIDE SEQUENCE</scope>
</reference>
<comment type="caution">
    <text evidence="2">The sequence shown here is derived from an EMBL/GenBank/DDBJ whole genome shotgun (WGS) entry which is preliminary data.</text>
</comment>
<dbReference type="AlphaFoldDB" id="A0A645AJ43"/>
<keyword evidence="2" id="KW-0436">Ligase</keyword>
<accession>A0A645AJ43</accession>
<evidence type="ECO:0000313" key="2">
    <source>
        <dbReference type="EMBL" id="MPM49674.1"/>
    </source>
</evidence>
<feature type="domain" description="Zinc finger FPG/IleRS-type" evidence="1">
    <location>
        <begin position="78"/>
        <end position="104"/>
    </location>
</feature>